<protein>
    <submittedName>
        <fullName evidence="2">ArsR family transcriptional regulator</fullName>
    </submittedName>
</protein>
<dbReference type="InterPro" id="IPR011991">
    <property type="entry name" value="ArsR-like_HTH"/>
</dbReference>
<evidence type="ECO:0000313" key="2">
    <source>
        <dbReference type="EMBL" id="RMI13197.1"/>
    </source>
</evidence>
<name>A0A3M2JGN2_9CELL</name>
<dbReference type="CDD" id="cd00090">
    <property type="entry name" value="HTH_ARSR"/>
    <property type="match status" value="1"/>
</dbReference>
<comment type="caution">
    <text evidence="2">The sequence shown here is derived from an EMBL/GenBank/DDBJ whole genome shotgun (WGS) entry which is preliminary data.</text>
</comment>
<dbReference type="AlphaFoldDB" id="A0A3M2JGN2"/>
<dbReference type="OrthoDB" id="3526885at2"/>
<sequence>MKTLPAVLSPFIRSDALGAVLAETMLHPDRELTVTDLARRADISVPLAHKEVGRLVEAGVLADRREGNHRYVRVDRSHPLLAPMTEIVAATYGPVPVLRDLLADVPGVSTALLYGSWAARRAGVGGPPPQDVDVLVVGTASRSDLADLAAAARERIGVVVNVHRVATEDWGRPDGNPFLETVRSRPSVVLVERGDGAA</sequence>
<evidence type="ECO:0000313" key="3">
    <source>
        <dbReference type="Proteomes" id="UP000269289"/>
    </source>
</evidence>
<feature type="domain" description="HTH arsR-type" evidence="1">
    <location>
        <begin position="16"/>
        <end position="89"/>
    </location>
</feature>
<dbReference type="SUPFAM" id="SSF46785">
    <property type="entry name" value="Winged helix' DNA-binding domain"/>
    <property type="match status" value="1"/>
</dbReference>
<accession>A0A3M2JGN2</accession>
<dbReference type="GO" id="GO:0003700">
    <property type="term" value="F:DNA-binding transcription factor activity"/>
    <property type="evidence" value="ECO:0007669"/>
    <property type="project" value="InterPro"/>
</dbReference>
<organism evidence="2 3">
    <name type="scientific">Cellulomonas triticagri</name>
    <dbReference type="NCBI Taxonomy" id="2483352"/>
    <lineage>
        <taxon>Bacteria</taxon>
        <taxon>Bacillati</taxon>
        <taxon>Actinomycetota</taxon>
        <taxon>Actinomycetes</taxon>
        <taxon>Micrococcales</taxon>
        <taxon>Cellulomonadaceae</taxon>
        <taxon>Cellulomonas</taxon>
    </lineage>
</organism>
<reference evidence="2 3" key="1">
    <citation type="submission" date="2018-10" db="EMBL/GenBank/DDBJ databases">
        <title>Isolation, diversity and antifungal activity of actinobacteria from wheat.</title>
        <authorList>
            <person name="Han C."/>
        </authorList>
    </citation>
    <scope>NUCLEOTIDE SEQUENCE [LARGE SCALE GENOMIC DNA]</scope>
    <source>
        <strain evidence="2 3">NEAU-YY56</strain>
    </source>
</reference>
<keyword evidence="3" id="KW-1185">Reference proteome</keyword>
<dbReference type="SMART" id="SM00418">
    <property type="entry name" value="HTH_ARSR"/>
    <property type="match status" value="1"/>
</dbReference>
<evidence type="ECO:0000259" key="1">
    <source>
        <dbReference type="SMART" id="SM00418"/>
    </source>
</evidence>
<dbReference type="EMBL" id="RFFI01000020">
    <property type="protein sequence ID" value="RMI13197.1"/>
    <property type="molecule type" value="Genomic_DNA"/>
</dbReference>
<proteinExistence type="predicted"/>
<dbReference type="InterPro" id="IPR036390">
    <property type="entry name" value="WH_DNA-bd_sf"/>
</dbReference>
<dbReference type="InterPro" id="IPR001845">
    <property type="entry name" value="HTH_ArsR_DNA-bd_dom"/>
</dbReference>
<gene>
    <name evidence="2" type="ORF">EBM89_05495</name>
</gene>
<dbReference type="Proteomes" id="UP000269289">
    <property type="component" value="Unassembled WGS sequence"/>
</dbReference>
<dbReference type="RefSeq" id="WP_122148454.1">
    <property type="nucleotide sequence ID" value="NZ_RFFI01000020.1"/>
</dbReference>
<dbReference type="InterPro" id="IPR036388">
    <property type="entry name" value="WH-like_DNA-bd_sf"/>
</dbReference>
<dbReference type="Gene3D" id="1.10.10.10">
    <property type="entry name" value="Winged helix-like DNA-binding domain superfamily/Winged helix DNA-binding domain"/>
    <property type="match status" value="1"/>
</dbReference>